<keyword evidence="3" id="KW-1185">Reference proteome</keyword>
<dbReference type="InterPro" id="IPR007396">
    <property type="entry name" value="TR_PAI2-type"/>
</dbReference>
<accession>A0AAD5BCZ0</accession>
<dbReference type="SUPFAM" id="SSF50475">
    <property type="entry name" value="FMN-binding split barrel"/>
    <property type="match status" value="1"/>
</dbReference>
<name>A0AAD5BCZ0_9ASCO</name>
<sequence>MYIPKKYQEEEWDQVEYLIKKYPLATIITTTDDNEIIANHIPLYLKVDAFGERKLIAHIAKANHQIPSLTSNGNVLVIFQSTNSYITPNYYPTKGETHKVVPTWDFASAHIHGSSKIIDDFQFVRDQLNALTNQEEGKKDQNATKWQVNEAPENYLNIMQKAITGLEIKIDSFQCKYKFEQGAKKPDVSGVIKGLANDGKQEMSDLTIDANQRADERKAKPQKVD</sequence>
<comment type="caution">
    <text evidence="2">The sequence shown here is derived from an EMBL/GenBank/DDBJ whole genome shotgun (WGS) entry which is preliminary data.</text>
</comment>
<dbReference type="Gene3D" id="2.30.110.10">
    <property type="entry name" value="Electron Transport, Fmn-binding Protein, Chain A"/>
    <property type="match status" value="1"/>
</dbReference>
<evidence type="ECO:0008006" key="4">
    <source>
        <dbReference type="Google" id="ProtNLM"/>
    </source>
</evidence>
<evidence type="ECO:0000256" key="1">
    <source>
        <dbReference type="SAM" id="MobiDB-lite"/>
    </source>
</evidence>
<evidence type="ECO:0000313" key="3">
    <source>
        <dbReference type="Proteomes" id="UP001204833"/>
    </source>
</evidence>
<reference evidence="2 3" key="1">
    <citation type="journal article" date="2022" name="DNA Res.">
        <title>Genome analysis of five recently described species of the CUG-Ser clade uncovers Candida theae as a new hybrid lineage with pathogenic potential in the Candida parapsilosis species complex.</title>
        <authorList>
            <person name="Mixao V."/>
            <person name="Del Olmo V."/>
            <person name="Hegedusova E."/>
            <person name="Saus E."/>
            <person name="Pryszcz L."/>
            <person name="Cillingova A."/>
            <person name="Nosek J."/>
            <person name="Gabaldon T."/>
        </authorList>
    </citation>
    <scope>NUCLEOTIDE SEQUENCE [LARGE SCALE GENOMIC DNA]</scope>
    <source>
        <strain evidence="2 3">CBS 12239</strain>
    </source>
</reference>
<dbReference type="AlphaFoldDB" id="A0AAD5BCZ0"/>
<dbReference type="PANTHER" id="PTHR35802:SF1">
    <property type="entry name" value="PROTEASE SYNTHASE AND SPORULATION PROTEIN PAI 2"/>
    <property type="match status" value="1"/>
</dbReference>
<evidence type="ECO:0000313" key="2">
    <source>
        <dbReference type="EMBL" id="KAI5956004.1"/>
    </source>
</evidence>
<dbReference type="RefSeq" id="XP_051607986.1">
    <property type="nucleotide sequence ID" value="XM_051752914.1"/>
</dbReference>
<dbReference type="Proteomes" id="UP001204833">
    <property type="component" value="Unassembled WGS sequence"/>
</dbReference>
<gene>
    <name evidence="2" type="ORF">KGF57_003490</name>
</gene>
<feature type="compositionally biased region" description="Basic and acidic residues" evidence="1">
    <location>
        <begin position="212"/>
        <end position="225"/>
    </location>
</feature>
<protein>
    <recommendedName>
        <fullName evidence="4">Transcriptional regulator</fullName>
    </recommendedName>
</protein>
<organism evidence="2 3">
    <name type="scientific">Candida theae</name>
    <dbReference type="NCBI Taxonomy" id="1198502"/>
    <lineage>
        <taxon>Eukaryota</taxon>
        <taxon>Fungi</taxon>
        <taxon>Dikarya</taxon>
        <taxon>Ascomycota</taxon>
        <taxon>Saccharomycotina</taxon>
        <taxon>Pichiomycetes</taxon>
        <taxon>Debaryomycetaceae</taxon>
        <taxon>Candida/Lodderomyces clade</taxon>
        <taxon>Candida</taxon>
    </lineage>
</organism>
<dbReference type="PIRSF" id="PIRSF010372">
    <property type="entry name" value="PaiB"/>
    <property type="match status" value="1"/>
</dbReference>
<dbReference type="Pfam" id="PF04299">
    <property type="entry name" value="FMN_bind_2"/>
    <property type="match status" value="1"/>
</dbReference>
<dbReference type="EMBL" id="JAIHNG010000129">
    <property type="protein sequence ID" value="KAI5956004.1"/>
    <property type="molecule type" value="Genomic_DNA"/>
</dbReference>
<proteinExistence type="predicted"/>
<dbReference type="GeneID" id="76151548"/>
<feature type="region of interest" description="Disordered" evidence="1">
    <location>
        <begin position="202"/>
        <end position="225"/>
    </location>
</feature>
<dbReference type="PANTHER" id="PTHR35802">
    <property type="entry name" value="PROTEASE SYNTHASE AND SPORULATION PROTEIN PAI 2"/>
    <property type="match status" value="1"/>
</dbReference>
<dbReference type="InterPro" id="IPR012349">
    <property type="entry name" value="Split_barrel_FMN-bd"/>
</dbReference>